<name>A0A8B6RYI4_9LEPT</name>
<dbReference type="Proteomes" id="UP000266669">
    <property type="component" value="Unassembled WGS sequence"/>
</dbReference>
<accession>A0A8B6RYI4</accession>
<protein>
    <submittedName>
        <fullName evidence="1">Uncharacterized protein</fullName>
    </submittedName>
</protein>
<sequence>MEGERVGIAIFLARFLAQKIKKRKILLDFFVTKPVFCDPETTLIDSDFEFSIFQKGPQDS</sequence>
<comment type="caution">
    <text evidence="1">The sequence shown here is derived from an EMBL/GenBank/DDBJ whole genome shotgun (WGS) entry which is preliminary data.</text>
</comment>
<dbReference type="AlphaFoldDB" id="A0A8B6RYI4"/>
<evidence type="ECO:0000313" key="2">
    <source>
        <dbReference type="Proteomes" id="UP000266669"/>
    </source>
</evidence>
<reference evidence="2" key="1">
    <citation type="submission" date="2018-05" db="EMBL/GenBank/DDBJ databases">
        <title>Leptospira yasudae sp. nov. and Leptospira stimsonii sp. nov., two pathogenic species of the genus Leptospira isolated from environmental sources.</title>
        <authorList>
            <person name="Casanovas-Massana A."/>
            <person name="Hamond C."/>
            <person name="Santos L.A."/>
            <person name="Hacker K.P."/>
            <person name="Balassiano I."/>
            <person name="Medeiros M.A."/>
            <person name="Reis M.G."/>
            <person name="Ko A.I."/>
            <person name="Wunder E.A."/>
        </authorList>
    </citation>
    <scope>NUCLEOTIDE SEQUENCE [LARGE SCALE GENOMIC DNA]</scope>
    <source>
        <strain evidence="2">AMB6-RJ</strain>
    </source>
</reference>
<organism evidence="1 2">
    <name type="scientific">Leptospira stimsonii</name>
    <dbReference type="NCBI Taxonomy" id="2202203"/>
    <lineage>
        <taxon>Bacteria</taxon>
        <taxon>Pseudomonadati</taxon>
        <taxon>Spirochaetota</taxon>
        <taxon>Spirochaetia</taxon>
        <taxon>Leptospirales</taxon>
        <taxon>Leptospiraceae</taxon>
        <taxon>Leptospira</taxon>
    </lineage>
</organism>
<evidence type="ECO:0000313" key="1">
    <source>
        <dbReference type="EMBL" id="RHX86259.1"/>
    </source>
</evidence>
<dbReference type="EMBL" id="QHCS01000002">
    <property type="protein sequence ID" value="RHX86259.1"/>
    <property type="molecule type" value="Genomic_DNA"/>
</dbReference>
<proteinExistence type="predicted"/>
<gene>
    <name evidence="1" type="ORF">DLM78_10450</name>
</gene>